<dbReference type="EMBL" id="MU275846">
    <property type="protein sequence ID" value="KAI0052261.1"/>
    <property type="molecule type" value="Genomic_DNA"/>
</dbReference>
<dbReference type="Proteomes" id="UP000814033">
    <property type="component" value="Unassembled WGS sequence"/>
</dbReference>
<organism evidence="1 2">
    <name type="scientific">Auriscalpium vulgare</name>
    <dbReference type="NCBI Taxonomy" id="40419"/>
    <lineage>
        <taxon>Eukaryota</taxon>
        <taxon>Fungi</taxon>
        <taxon>Dikarya</taxon>
        <taxon>Basidiomycota</taxon>
        <taxon>Agaricomycotina</taxon>
        <taxon>Agaricomycetes</taxon>
        <taxon>Russulales</taxon>
        <taxon>Auriscalpiaceae</taxon>
        <taxon>Auriscalpium</taxon>
    </lineage>
</organism>
<comment type="caution">
    <text evidence="1">The sequence shown here is derived from an EMBL/GenBank/DDBJ whole genome shotgun (WGS) entry which is preliminary data.</text>
</comment>
<evidence type="ECO:0000313" key="2">
    <source>
        <dbReference type="Proteomes" id="UP000814033"/>
    </source>
</evidence>
<keyword evidence="1" id="KW-0645">Protease</keyword>
<protein>
    <submittedName>
        <fullName evidence="1">Acid protease</fullName>
    </submittedName>
</protein>
<name>A0ACB8S8I6_9AGAM</name>
<accession>A0ACB8S8I6</accession>
<keyword evidence="2" id="KW-1185">Reference proteome</keyword>
<evidence type="ECO:0000313" key="1">
    <source>
        <dbReference type="EMBL" id="KAI0052261.1"/>
    </source>
</evidence>
<reference evidence="1" key="2">
    <citation type="journal article" date="2022" name="New Phytol.">
        <title>Evolutionary transition to the ectomycorrhizal habit in the genomes of a hyperdiverse lineage of mushroom-forming fungi.</title>
        <authorList>
            <person name="Looney B."/>
            <person name="Miyauchi S."/>
            <person name="Morin E."/>
            <person name="Drula E."/>
            <person name="Courty P.E."/>
            <person name="Kohler A."/>
            <person name="Kuo A."/>
            <person name="LaButti K."/>
            <person name="Pangilinan J."/>
            <person name="Lipzen A."/>
            <person name="Riley R."/>
            <person name="Andreopoulos W."/>
            <person name="He G."/>
            <person name="Johnson J."/>
            <person name="Nolan M."/>
            <person name="Tritt A."/>
            <person name="Barry K.W."/>
            <person name="Grigoriev I.V."/>
            <person name="Nagy L.G."/>
            <person name="Hibbett D."/>
            <person name="Henrissat B."/>
            <person name="Matheny P.B."/>
            <person name="Labbe J."/>
            <person name="Martin F.M."/>
        </authorList>
    </citation>
    <scope>NUCLEOTIDE SEQUENCE</scope>
    <source>
        <strain evidence="1">FP105234-sp</strain>
    </source>
</reference>
<reference evidence="1" key="1">
    <citation type="submission" date="2021-02" db="EMBL/GenBank/DDBJ databases">
        <authorList>
            <consortium name="DOE Joint Genome Institute"/>
            <person name="Ahrendt S."/>
            <person name="Looney B.P."/>
            <person name="Miyauchi S."/>
            <person name="Morin E."/>
            <person name="Drula E."/>
            <person name="Courty P.E."/>
            <person name="Chicoki N."/>
            <person name="Fauchery L."/>
            <person name="Kohler A."/>
            <person name="Kuo A."/>
            <person name="Labutti K."/>
            <person name="Pangilinan J."/>
            <person name="Lipzen A."/>
            <person name="Riley R."/>
            <person name="Andreopoulos W."/>
            <person name="He G."/>
            <person name="Johnson J."/>
            <person name="Barry K.W."/>
            <person name="Grigoriev I.V."/>
            <person name="Nagy L."/>
            <person name="Hibbett D."/>
            <person name="Henrissat B."/>
            <person name="Matheny P.B."/>
            <person name="Labbe J."/>
            <person name="Martin F."/>
        </authorList>
    </citation>
    <scope>NUCLEOTIDE SEQUENCE</scope>
    <source>
        <strain evidence="1">FP105234-sp</strain>
    </source>
</reference>
<gene>
    <name evidence="1" type="ORF">FA95DRAFT_1483733</name>
</gene>
<proteinExistence type="predicted"/>
<sequence>MHIPHITLYLPLVLQCAANVVGVRLAIQGREKRSPHQRLGKRGISLLDNDTNFGYYTNITLGGSNYEVSIDTGSSDLWVVGPVPNARDSGATAEVQYAIGGVEGSVKFATLELLGSIIEDQAFLEADINNIGIGEGLIGLGPFWGSSIYEALGEQPVGDPPLDSIFRQNASAPNILTVLLDRSNDPGNPYPGDMSIGELLPGYDAITEQPQLPVTLNPGNDVSNQHWQLLLDEDGVIGPDGQPAAVVSGVPSTQNKAQLTVVFDTGFTFPQVLPSVAESFYSGIEGAQFDSVSNFWIIPCTAEVNVAFKFGGVSYPIHPLDMSSEIDDPSYAGSCIGQFQPITFNGDPDLDMILGMSFLRNVYLLINAGDFVDQTSNKANPYIQLLSTTNSTAAHLDFVNVRLNGTSSVASATASMALPSSSTSSAYPTPSDVPDDASSGDLLRRMTLVSDSDSPSHGYFEQHRTAVIIGASLCGGLSLLLVASLAFGLYKWREAEKRAIGKSRSRPLSAYRPLYAPAPAGEMEKVEGYGGRGL</sequence>
<keyword evidence="1" id="KW-0378">Hydrolase</keyword>